<evidence type="ECO:0000256" key="6">
    <source>
        <dbReference type="ARBA" id="ARBA00022806"/>
    </source>
</evidence>
<feature type="binding site" evidence="11">
    <location>
        <position position="548"/>
    </location>
    <ligand>
        <name>Zn(2+)</name>
        <dbReference type="ChEBI" id="CHEBI:29105"/>
        <label>2</label>
    </ligand>
</feature>
<keyword evidence="8 11" id="KW-0067">ATP-binding</keyword>
<dbReference type="InterPro" id="IPR011545">
    <property type="entry name" value="DEAD/DEAH_box_helicase_dom"/>
</dbReference>
<evidence type="ECO:0000259" key="12">
    <source>
        <dbReference type="PROSITE" id="PS51192"/>
    </source>
</evidence>
<gene>
    <name evidence="11 13" type="primary">priA</name>
    <name evidence="13" type="ORF">ABE541_07310</name>
</gene>
<dbReference type="PANTHER" id="PTHR30580:SF0">
    <property type="entry name" value="PRIMOSOMAL PROTEIN N"/>
    <property type="match status" value="1"/>
</dbReference>
<keyword evidence="2 11" id="KW-0235">DNA replication</keyword>
<evidence type="ECO:0000256" key="2">
    <source>
        <dbReference type="ARBA" id="ARBA00022705"/>
    </source>
</evidence>
<comment type="function">
    <text evidence="11">Initiates the restart of stalled replication forks, which reloads the replicative helicase on sites other than the origin of replication. Recognizes and binds to abandoned replication forks and remodels them to uncover a helicase loading site. Promotes assembly of the primosome at these replication forks.</text>
</comment>
<dbReference type="Gene3D" id="3.40.50.300">
    <property type="entry name" value="P-loop containing nucleotide triphosphate hydrolases"/>
    <property type="match status" value="2"/>
</dbReference>
<dbReference type="Pfam" id="PF18319">
    <property type="entry name" value="Zn_ribbon_PriA"/>
    <property type="match status" value="1"/>
</dbReference>
<reference evidence="13 14" key="1">
    <citation type="submission" date="2024-04" db="EMBL/GenBank/DDBJ databases">
        <title>WGS of bacteria from Torrens River.</title>
        <authorList>
            <person name="Wyrsch E.R."/>
            <person name="Drigo B."/>
        </authorList>
    </citation>
    <scope>NUCLEOTIDE SEQUENCE [LARGE SCALE GENOMIC DNA]</scope>
    <source>
        <strain evidence="13 14">TWI391</strain>
    </source>
</reference>
<dbReference type="Pfam" id="PF18074">
    <property type="entry name" value="PriA_C"/>
    <property type="match status" value="1"/>
</dbReference>
<feature type="binding site" evidence="11">
    <location>
        <position position="542"/>
    </location>
    <ligand>
        <name>Zn(2+)</name>
        <dbReference type="ChEBI" id="CHEBI:29105"/>
        <label>1</label>
    </ligand>
</feature>
<dbReference type="EC" id="5.6.2.4" evidence="11"/>
<feature type="binding site" evidence="11">
    <location>
        <position position="579"/>
    </location>
    <ligand>
        <name>Zn(2+)</name>
        <dbReference type="ChEBI" id="CHEBI:29105"/>
        <label>1</label>
    </ligand>
</feature>
<keyword evidence="14" id="KW-1185">Reference proteome</keyword>
<comment type="cofactor">
    <cofactor evidence="11">
        <name>Zn(2+)</name>
        <dbReference type="ChEBI" id="CHEBI:29105"/>
    </cofactor>
    <text evidence="11">Binds 2 zinc ions per subunit.</text>
</comment>
<proteinExistence type="inferred from homology"/>
<dbReference type="InterPro" id="IPR041222">
    <property type="entry name" value="PriA_3primeBD"/>
</dbReference>
<evidence type="ECO:0000256" key="4">
    <source>
        <dbReference type="ARBA" id="ARBA00022741"/>
    </source>
</evidence>
<comment type="catalytic activity">
    <reaction evidence="11">
        <text>ATP + H2O = ADP + phosphate + H(+)</text>
        <dbReference type="Rhea" id="RHEA:13065"/>
        <dbReference type="ChEBI" id="CHEBI:15377"/>
        <dbReference type="ChEBI" id="CHEBI:15378"/>
        <dbReference type="ChEBI" id="CHEBI:30616"/>
        <dbReference type="ChEBI" id="CHEBI:43474"/>
        <dbReference type="ChEBI" id="CHEBI:456216"/>
        <dbReference type="EC" id="5.6.2.4"/>
    </reaction>
</comment>
<dbReference type="Pfam" id="PF00270">
    <property type="entry name" value="DEAD"/>
    <property type="match status" value="1"/>
</dbReference>
<feature type="binding site" evidence="11">
    <location>
        <position position="582"/>
    </location>
    <ligand>
        <name>Zn(2+)</name>
        <dbReference type="ChEBI" id="CHEBI:29105"/>
        <label>1</label>
    </ligand>
</feature>
<evidence type="ECO:0000256" key="3">
    <source>
        <dbReference type="ARBA" id="ARBA00022723"/>
    </source>
</evidence>
<comment type="subunit">
    <text evidence="11">Component of the replication restart primosome.</text>
</comment>
<dbReference type="Gene3D" id="3.40.1440.60">
    <property type="entry name" value="PriA, 3(prime) DNA-binding domain"/>
    <property type="match status" value="1"/>
</dbReference>
<feature type="domain" description="Helicase ATP-binding" evidence="12">
    <location>
        <begin position="309"/>
        <end position="476"/>
    </location>
</feature>
<evidence type="ECO:0000256" key="1">
    <source>
        <dbReference type="ARBA" id="ARBA00022515"/>
    </source>
</evidence>
<dbReference type="CDD" id="cd17929">
    <property type="entry name" value="DEXHc_priA"/>
    <property type="match status" value="1"/>
</dbReference>
<evidence type="ECO:0000256" key="8">
    <source>
        <dbReference type="ARBA" id="ARBA00022840"/>
    </source>
</evidence>
<dbReference type="NCBIfam" id="TIGR00595">
    <property type="entry name" value="priA"/>
    <property type="match status" value="1"/>
</dbReference>
<keyword evidence="10 11" id="KW-0413">Isomerase</keyword>
<evidence type="ECO:0000256" key="11">
    <source>
        <dbReference type="HAMAP-Rule" id="MF_00983"/>
    </source>
</evidence>
<dbReference type="InterPro" id="IPR001650">
    <property type="entry name" value="Helicase_C-like"/>
</dbReference>
<accession>A0ABV0BU38</accession>
<dbReference type="SMART" id="SM00487">
    <property type="entry name" value="DEXDc"/>
    <property type="match status" value="1"/>
</dbReference>
<keyword evidence="4 11" id="KW-0547">Nucleotide-binding</keyword>
<comment type="similarity">
    <text evidence="11">Belongs to the helicase family. PriA subfamily.</text>
</comment>
<evidence type="ECO:0000256" key="10">
    <source>
        <dbReference type="ARBA" id="ARBA00023235"/>
    </source>
</evidence>
<dbReference type="Pfam" id="PF00271">
    <property type="entry name" value="Helicase_C"/>
    <property type="match status" value="1"/>
</dbReference>
<dbReference type="SUPFAM" id="SSF52540">
    <property type="entry name" value="P-loop containing nucleoside triphosphate hydrolases"/>
    <property type="match status" value="2"/>
</dbReference>
<evidence type="ECO:0000256" key="7">
    <source>
        <dbReference type="ARBA" id="ARBA00022833"/>
    </source>
</evidence>
<dbReference type="PANTHER" id="PTHR30580">
    <property type="entry name" value="PRIMOSOMAL PROTEIN N"/>
    <property type="match status" value="1"/>
</dbReference>
<keyword evidence="1 11" id="KW-0639">Primosome</keyword>
<dbReference type="InterPro" id="IPR005259">
    <property type="entry name" value="PriA"/>
</dbReference>
<dbReference type="InterPro" id="IPR027417">
    <property type="entry name" value="P-loop_NTPase"/>
</dbReference>
<dbReference type="HAMAP" id="MF_00983">
    <property type="entry name" value="PriA"/>
    <property type="match status" value="1"/>
</dbReference>
<keyword evidence="3 11" id="KW-0479">Metal-binding</keyword>
<feature type="binding site" evidence="11">
    <location>
        <position position="539"/>
    </location>
    <ligand>
        <name>Zn(2+)</name>
        <dbReference type="ChEBI" id="CHEBI:29105"/>
        <label>1</label>
    </ligand>
</feature>
<evidence type="ECO:0000256" key="5">
    <source>
        <dbReference type="ARBA" id="ARBA00022801"/>
    </source>
</evidence>
<keyword evidence="7 11" id="KW-0862">Zinc</keyword>
<dbReference type="PROSITE" id="PS51192">
    <property type="entry name" value="HELICASE_ATP_BIND_1"/>
    <property type="match status" value="1"/>
</dbReference>
<comment type="caution">
    <text evidence="13">The sequence shown here is derived from an EMBL/GenBank/DDBJ whole genome shotgun (WGS) entry which is preliminary data.</text>
</comment>
<keyword evidence="6 11" id="KW-0347">Helicase</keyword>
<feature type="binding site" evidence="11">
    <location>
        <position position="566"/>
    </location>
    <ligand>
        <name>Zn(2+)</name>
        <dbReference type="ChEBI" id="CHEBI:29105"/>
        <label>2</label>
    </ligand>
</feature>
<dbReference type="RefSeq" id="WP_346581021.1">
    <property type="nucleotide sequence ID" value="NZ_JBDJLH010000003.1"/>
</dbReference>
<organism evidence="13 14">
    <name type="scientific">Sphingobacterium kitahiroshimense</name>
    <dbReference type="NCBI Taxonomy" id="470446"/>
    <lineage>
        <taxon>Bacteria</taxon>
        <taxon>Pseudomonadati</taxon>
        <taxon>Bacteroidota</taxon>
        <taxon>Sphingobacteriia</taxon>
        <taxon>Sphingobacteriales</taxon>
        <taxon>Sphingobacteriaceae</taxon>
        <taxon>Sphingobacterium</taxon>
    </lineage>
</organism>
<evidence type="ECO:0000256" key="9">
    <source>
        <dbReference type="ARBA" id="ARBA00023125"/>
    </source>
</evidence>
<sequence>MILEMNMPEPQNLFFTDRATVFVDVILPLALANTYTYRIPVEWNDKIQVGVRVMVQFGKNKIYSAIVKQITKEAPKHYEAKYILDIIDEKPIVDGAQLQLWDWISDYYMCSLGEVMQAALPSALKLASETKIASAIPEDFDRSTLTDKEYLIIEALEVAGELKVNDIVKLLSQKSVFPILKAMFDKGIILISEEITERYKPKTKVFFSFAPEFRDEDGKRNLLDALNRAPKQQDAVLGFMQLLKKGVDVTRQMIMEASGCGSGAITALVDKGVFQVKEKVVSRFQGEDLELEANFEFNDNQKRVFDEIHQCFETKDVTLLHGVTASGKTQLYIRLIEEALARGHSALYLLPEIALTSQITARLKLHFGDKLGVYHSKFNDNERAEVWHKVMKNEFKVIVGARSSVFLPFQDLGIIIVDEEHESSYKQYDPAPRYHARDTAIYLGYIHQTKVLLGSATPSIESFYNAKSKKYGFVQLLERFGQAQLPEIHIADIPQEGRKENMFSYFSGTLLKAIEGALERKEQVILFQNRRGHTTIIQCNTCGFVAKCVNCDVSMTYHKSSNMMHCHYCGHVEPPIKICPACGMPHIESKGFGTERVEEELELLMPNVRIGRLDLDSTKGKNGFDKIIGAFDEHEFDILIGTQMVAKGLDFGKVSLIGIINADTMINFPDFRAYERAFSLFLQVAGRAGRREAGGQVIIQTYTPKHRVLEQVVAHDYQAMFDTEIIERKNFAYPPFYRVIRIDIKHMDIQKCYDGAKKFASGLRQQLGSRVLGPETPLVGRVRNYFIQTITLKIERNNISIVKVKDLIKMVKNDFIADKANTGSRIVIDVDPY</sequence>
<keyword evidence="9 11" id="KW-0238">DNA-binding</keyword>
<comment type="catalytic activity">
    <reaction evidence="11">
        <text>Couples ATP hydrolysis with the unwinding of duplex DNA by translocating in the 3'-5' direction.</text>
        <dbReference type="EC" id="5.6.2.4"/>
    </reaction>
</comment>
<dbReference type="EMBL" id="JBDJNQ010000002">
    <property type="protein sequence ID" value="MEN5377064.1"/>
    <property type="molecule type" value="Genomic_DNA"/>
</dbReference>
<dbReference type="InterPro" id="IPR042115">
    <property type="entry name" value="PriA_3primeBD_sf"/>
</dbReference>
<dbReference type="Pfam" id="PF17764">
    <property type="entry name" value="PriA_3primeBD"/>
    <property type="match status" value="1"/>
</dbReference>
<dbReference type="InterPro" id="IPR041236">
    <property type="entry name" value="PriA_C"/>
</dbReference>
<keyword evidence="5 11" id="KW-0378">Hydrolase</keyword>
<feature type="binding site" evidence="11">
    <location>
        <position position="551"/>
    </location>
    <ligand>
        <name>Zn(2+)</name>
        <dbReference type="ChEBI" id="CHEBI:29105"/>
        <label>2</label>
    </ligand>
</feature>
<evidence type="ECO:0000313" key="13">
    <source>
        <dbReference type="EMBL" id="MEN5377064.1"/>
    </source>
</evidence>
<dbReference type="InterPro" id="IPR040498">
    <property type="entry name" value="PriA_CRR"/>
</dbReference>
<name>A0ABV0BU38_9SPHI</name>
<dbReference type="CDD" id="cd18804">
    <property type="entry name" value="SF2_C_priA"/>
    <property type="match status" value="1"/>
</dbReference>
<protein>
    <recommendedName>
        <fullName evidence="11">Replication restart protein PriA</fullName>
    </recommendedName>
    <alternativeName>
        <fullName evidence="11">ATP-dependent DNA helicase PriA</fullName>
        <ecNumber evidence="11">5.6.2.4</ecNumber>
    </alternativeName>
    <alternativeName>
        <fullName evidence="11">DNA 3'-5' helicase PriA</fullName>
    </alternativeName>
</protein>
<dbReference type="Proteomes" id="UP001409291">
    <property type="component" value="Unassembled WGS sequence"/>
</dbReference>
<dbReference type="InterPro" id="IPR014001">
    <property type="entry name" value="Helicase_ATP-bd"/>
</dbReference>
<evidence type="ECO:0000313" key="14">
    <source>
        <dbReference type="Proteomes" id="UP001409291"/>
    </source>
</evidence>
<feature type="binding site" evidence="11">
    <location>
        <position position="569"/>
    </location>
    <ligand>
        <name>Zn(2+)</name>
        <dbReference type="ChEBI" id="CHEBI:29105"/>
        <label>2</label>
    </ligand>
</feature>
<dbReference type="SMART" id="SM00490">
    <property type="entry name" value="HELICc"/>
    <property type="match status" value="1"/>
</dbReference>